<dbReference type="EMBL" id="BAVZ01000003">
    <property type="protein sequence ID" value="GAF07417.1"/>
    <property type="molecule type" value="Genomic_DNA"/>
</dbReference>
<proteinExistence type="predicted"/>
<reference evidence="1 2" key="1">
    <citation type="journal article" date="2014" name="Genome Announc.">
        <title>Draft Genome Sequence of Paenibacillus pini JCM 16418T, Isolated from the Rhizosphere of Pine Tree.</title>
        <authorList>
            <person name="Yuki M."/>
            <person name="Oshima K."/>
            <person name="Suda W."/>
            <person name="Oshida Y."/>
            <person name="Kitamura K."/>
            <person name="Iida Y."/>
            <person name="Hattori M."/>
            <person name="Ohkuma M."/>
        </authorList>
    </citation>
    <scope>NUCLEOTIDE SEQUENCE [LARGE SCALE GENOMIC DNA]</scope>
    <source>
        <strain evidence="1 2">JCM 16418</strain>
    </source>
</reference>
<evidence type="ECO:0000313" key="1">
    <source>
        <dbReference type="EMBL" id="GAF07417.1"/>
    </source>
</evidence>
<gene>
    <name evidence="1" type="ORF">JCM16418_1433</name>
</gene>
<name>W7YG21_9BACL</name>
<dbReference type="RefSeq" id="WP_036647045.1">
    <property type="nucleotide sequence ID" value="NZ_BAVZ01000003.1"/>
</dbReference>
<keyword evidence="2" id="KW-1185">Reference proteome</keyword>
<evidence type="ECO:0000313" key="2">
    <source>
        <dbReference type="Proteomes" id="UP000019364"/>
    </source>
</evidence>
<accession>W7YG21</accession>
<organism evidence="1 2">
    <name type="scientific">Paenibacillus pini JCM 16418</name>
    <dbReference type="NCBI Taxonomy" id="1236976"/>
    <lineage>
        <taxon>Bacteria</taxon>
        <taxon>Bacillati</taxon>
        <taxon>Bacillota</taxon>
        <taxon>Bacilli</taxon>
        <taxon>Bacillales</taxon>
        <taxon>Paenibacillaceae</taxon>
        <taxon>Paenibacillus</taxon>
    </lineage>
</organism>
<protein>
    <submittedName>
        <fullName evidence="1">Uncharacterized protein</fullName>
    </submittedName>
</protein>
<dbReference type="Gene3D" id="2.60.40.1080">
    <property type="match status" value="1"/>
</dbReference>
<comment type="caution">
    <text evidence="1">The sequence shown here is derived from an EMBL/GenBank/DDBJ whole genome shotgun (WGS) entry which is preliminary data.</text>
</comment>
<sequence>MNLESIFTDEVGGILTYEANSSNTNVAMVNICENYLVITPVQAGKTTIKVKALNECGRMKEAEFNITIEPQTPHN</sequence>
<dbReference type="Proteomes" id="UP000019364">
    <property type="component" value="Unassembled WGS sequence"/>
</dbReference>
<dbReference type="AlphaFoldDB" id="W7YG21"/>